<keyword evidence="7 8" id="KW-0472">Membrane</keyword>
<dbReference type="PANTHER" id="PTHR33908:SF3">
    <property type="entry name" value="UNDECAPRENYL PHOSPHATE-ALPHA-4-AMINO-4-DEOXY-L-ARABINOSE ARABINOSYL TRANSFERASE"/>
    <property type="match status" value="1"/>
</dbReference>
<evidence type="ECO:0000256" key="7">
    <source>
        <dbReference type="ARBA" id="ARBA00023136"/>
    </source>
</evidence>
<keyword evidence="4" id="KW-0808">Transferase</keyword>
<feature type="transmembrane region" description="Helical" evidence="8">
    <location>
        <begin position="205"/>
        <end position="224"/>
    </location>
</feature>
<dbReference type="GO" id="GO:0009103">
    <property type="term" value="P:lipopolysaccharide biosynthetic process"/>
    <property type="evidence" value="ECO:0007669"/>
    <property type="project" value="UniProtKB-ARBA"/>
</dbReference>
<evidence type="ECO:0000256" key="3">
    <source>
        <dbReference type="ARBA" id="ARBA00022676"/>
    </source>
</evidence>
<comment type="subcellular location">
    <subcellularLocation>
        <location evidence="1">Cell membrane</location>
        <topology evidence="1">Multi-pass membrane protein</topology>
    </subcellularLocation>
</comment>
<feature type="transmembrane region" description="Helical" evidence="8">
    <location>
        <begin position="259"/>
        <end position="282"/>
    </location>
</feature>
<dbReference type="AlphaFoldDB" id="A0A928VQ84"/>
<dbReference type="GO" id="GO:0005886">
    <property type="term" value="C:plasma membrane"/>
    <property type="evidence" value="ECO:0007669"/>
    <property type="project" value="UniProtKB-SubCell"/>
</dbReference>
<evidence type="ECO:0000256" key="2">
    <source>
        <dbReference type="ARBA" id="ARBA00022475"/>
    </source>
</evidence>
<evidence type="ECO:0000256" key="5">
    <source>
        <dbReference type="ARBA" id="ARBA00022692"/>
    </source>
</evidence>
<dbReference type="EMBL" id="JADEXQ010000038">
    <property type="protein sequence ID" value="MBE9030532.1"/>
    <property type="molecule type" value="Genomic_DNA"/>
</dbReference>
<feature type="transmembrane region" description="Helical" evidence="8">
    <location>
        <begin position="37"/>
        <end position="54"/>
    </location>
</feature>
<accession>A0A928VQ84</accession>
<feature type="transmembrane region" description="Helical" evidence="8">
    <location>
        <begin position="230"/>
        <end position="247"/>
    </location>
</feature>
<keyword evidence="2" id="KW-1003">Cell membrane</keyword>
<protein>
    <submittedName>
        <fullName evidence="10">Phospholipid carrier-dependent glycosyltransferase</fullName>
    </submittedName>
</protein>
<dbReference type="InterPro" id="IPR003342">
    <property type="entry name" value="ArnT-like_N"/>
</dbReference>
<keyword evidence="6 8" id="KW-1133">Transmembrane helix</keyword>
<gene>
    <name evidence="10" type="ORF">IQ266_12400</name>
</gene>
<evidence type="ECO:0000256" key="6">
    <source>
        <dbReference type="ARBA" id="ARBA00022989"/>
    </source>
</evidence>
<evidence type="ECO:0000256" key="1">
    <source>
        <dbReference type="ARBA" id="ARBA00004651"/>
    </source>
</evidence>
<feature type="transmembrane region" description="Helical" evidence="8">
    <location>
        <begin position="163"/>
        <end position="185"/>
    </location>
</feature>
<proteinExistence type="predicted"/>
<feature type="transmembrane region" description="Helical" evidence="8">
    <location>
        <begin position="327"/>
        <end position="347"/>
    </location>
</feature>
<feature type="transmembrane region" description="Helical" evidence="8">
    <location>
        <begin position="12"/>
        <end position="30"/>
    </location>
</feature>
<feature type="transmembrane region" description="Helical" evidence="8">
    <location>
        <begin position="302"/>
        <end position="320"/>
    </location>
</feature>
<reference evidence="10" key="1">
    <citation type="submission" date="2020-10" db="EMBL/GenBank/DDBJ databases">
        <authorList>
            <person name="Castelo-Branco R."/>
            <person name="Eusebio N."/>
            <person name="Adriana R."/>
            <person name="Vieira A."/>
            <person name="Brugerolle De Fraissinette N."/>
            <person name="Rezende De Castro R."/>
            <person name="Schneider M.P."/>
            <person name="Vasconcelos V."/>
            <person name="Leao P.N."/>
        </authorList>
    </citation>
    <scope>NUCLEOTIDE SEQUENCE</scope>
    <source>
        <strain evidence="10">LEGE 11480</strain>
    </source>
</reference>
<dbReference type="InterPro" id="IPR050297">
    <property type="entry name" value="LipidA_mod_glycosyltrf_83"/>
</dbReference>
<feature type="transmembrane region" description="Helical" evidence="8">
    <location>
        <begin position="66"/>
        <end position="99"/>
    </location>
</feature>
<dbReference type="Pfam" id="PF02366">
    <property type="entry name" value="PMT"/>
    <property type="match status" value="1"/>
</dbReference>
<dbReference type="Proteomes" id="UP000625316">
    <property type="component" value="Unassembled WGS sequence"/>
</dbReference>
<comment type="caution">
    <text evidence="10">The sequence shown here is derived from an EMBL/GenBank/DDBJ whole genome shotgun (WGS) entry which is preliminary data.</text>
</comment>
<dbReference type="GO" id="GO:0006493">
    <property type="term" value="P:protein O-linked glycosylation"/>
    <property type="evidence" value="ECO:0007669"/>
    <property type="project" value="InterPro"/>
</dbReference>
<dbReference type="GO" id="GO:0000030">
    <property type="term" value="F:mannosyltransferase activity"/>
    <property type="evidence" value="ECO:0007669"/>
    <property type="project" value="InterPro"/>
</dbReference>
<dbReference type="GO" id="GO:0010041">
    <property type="term" value="P:response to iron(III) ion"/>
    <property type="evidence" value="ECO:0007669"/>
    <property type="project" value="TreeGrafter"/>
</dbReference>
<evidence type="ECO:0000313" key="11">
    <source>
        <dbReference type="Proteomes" id="UP000625316"/>
    </source>
</evidence>
<organism evidence="10 11">
    <name type="scientific">Romeriopsis navalis LEGE 11480</name>
    <dbReference type="NCBI Taxonomy" id="2777977"/>
    <lineage>
        <taxon>Bacteria</taxon>
        <taxon>Bacillati</taxon>
        <taxon>Cyanobacteriota</taxon>
        <taxon>Cyanophyceae</taxon>
        <taxon>Leptolyngbyales</taxon>
        <taxon>Leptolyngbyaceae</taxon>
        <taxon>Romeriopsis</taxon>
        <taxon>Romeriopsis navalis</taxon>
    </lineage>
</organism>
<keyword evidence="11" id="KW-1185">Reference proteome</keyword>
<dbReference type="RefSeq" id="WP_264325360.1">
    <property type="nucleotide sequence ID" value="NZ_JADEXQ010000038.1"/>
</dbReference>
<sequence>PPALAVRIKPVIPYLGAAIAALNLQMFFFGRLGYSDMLLNLCISGGLLSFFRGYSQPHNLHQQRFWYWLLFVAMGFGSLTKGPVAVVLPGLIIGLFLLLVRQWKTVLFREIPWGIGLLIMLMIALPWYGRMVQIHGSSFITAFFGFHNVQRFTRVVNQHSGPWYYHFLILIPGMLPWSMALPAAIIQACRRPRTLTQPSQRSTQLGYFALIWFTVVMGFFTIASTKYLTYSLPALPAAAILIALWWNDAIHQQAWGFKLTNYCTLGLFTVMGMACFYCPNWLNDDPSMPNLGAAVTHSGLPWVGAGLWGVGLVLGCLYLRSPAFWRVKVITAAAFVLLFITPAFGVVDQVRQLPLRQVAEVVRQQQQPQEVVAMGTRSFGKPSLLFYSQRNIALMRRSREILPYIKSLRQTSPPPASLLLITTPKALQEAKISSAQYQSIAQVGIYQLVRIPIAPTAMTQ</sequence>
<feature type="transmembrane region" description="Helical" evidence="8">
    <location>
        <begin position="111"/>
        <end position="129"/>
    </location>
</feature>
<dbReference type="PANTHER" id="PTHR33908">
    <property type="entry name" value="MANNOSYLTRANSFERASE YKCB-RELATED"/>
    <property type="match status" value="1"/>
</dbReference>
<feature type="non-terminal residue" evidence="10">
    <location>
        <position position="1"/>
    </location>
</feature>
<name>A0A928VQ84_9CYAN</name>
<feature type="domain" description="ArnT-like N-terminal" evidence="9">
    <location>
        <begin position="11"/>
        <end position="129"/>
    </location>
</feature>
<evidence type="ECO:0000256" key="8">
    <source>
        <dbReference type="SAM" id="Phobius"/>
    </source>
</evidence>
<keyword evidence="3" id="KW-0328">Glycosyltransferase</keyword>
<evidence type="ECO:0000259" key="9">
    <source>
        <dbReference type="Pfam" id="PF02366"/>
    </source>
</evidence>
<keyword evidence="5 8" id="KW-0812">Transmembrane</keyword>
<evidence type="ECO:0000313" key="10">
    <source>
        <dbReference type="EMBL" id="MBE9030532.1"/>
    </source>
</evidence>
<dbReference type="GO" id="GO:0016763">
    <property type="term" value="F:pentosyltransferase activity"/>
    <property type="evidence" value="ECO:0007669"/>
    <property type="project" value="TreeGrafter"/>
</dbReference>
<evidence type="ECO:0000256" key="4">
    <source>
        <dbReference type="ARBA" id="ARBA00022679"/>
    </source>
</evidence>